<keyword evidence="1" id="KW-1133">Transmembrane helix</keyword>
<accession>A0A0D6JCY5</accession>
<dbReference type="KEGG" id="fil:BN1229_v1_1002"/>
<evidence type="ECO:0000313" key="3">
    <source>
        <dbReference type="Proteomes" id="UP000033187"/>
    </source>
</evidence>
<feature type="transmembrane region" description="Helical" evidence="1">
    <location>
        <begin position="98"/>
        <end position="118"/>
    </location>
</feature>
<keyword evidence="1" id="KW-0812">Transmembrane</keyword>
<feature type="transmembrane region" description="Helical" evidence="1">
    <location>
        <begin position="138"/>
        <end position="158"/>
    </location>
</feature>
<dbReference type="EMBL" id="LN829119">
    <property type="protein sequence ID" value="CPR16881.1"/>
    <property type="molecule type" value="Genomic_DNA"/>
</dbReference>
<evidence type="ECO:0000313" key="2">
    <source>
        <dbReference type="EMBL" id="CPR16881.1"/>
    </source>
</evidence>
<reference evidence="3" key="1">
    <citation type="submission" date="2015-02" db="EMBL/GenBank/DDBJ databases">
        <authorList>
            <person name="Chooi Y.-H."/>
        </authorList>
    </citation>
    <scope>NUCLEOTIDE SEQUENCE [LARGE SCALE GENOMIC DNA]</scope>
    <source>
        <strain evidence="3">strain Y</strain>
    </source>
</reference>
<name>A0A0D6JCY5_9HYPH</name>
<sequence length="161" mass="17501">MLTDVLGDLQNLSFVMELRRSRWAYPLVNAGHILGIALLFGAIVPLDLRLLGLWRSVPIGTLSRVLLPVALSGLLIAIAMGGLLFAVRAEKYAAMAFFQIKALVILAALTNVMLLHIAAEWRASQADTDVAPPLRFRVAGLMSIGLWTCAIVFGRMIAYAE</sequence>
<dbReference type="AlphaFoldDB" id="A0A0D6JCY5"/>
<evidence type="ECO:0000256" key="1">
    <source>
        <dbReference type="SAM" id="Phobius"/>
    </source>
</evidence>
<keyword evidence="3" id="KW-1185">Reference proteome</keyword>
<organism evidence="2 3">
    <name type="scientific">Candidatus Filomicrobium marinum</name>
    <dbReference type="NCBI Taxonomy" id="1608628"/>
    <lineage>
        <taxon>Bacteria</taxon>
        <taxon>Pseudomonadati</taxon>
        <taxon>Pseudomonadota</taxon>
        <taxon>Alphaproteobacteria</taxon>
        <taxon>Hyphomicrobiales</taxon>
        <taxon>Hyphomicrobiaceae</taxon>
        <taxon>Filomicrobium</taxon>
    </lineage>
</organism>
<dbReference type="Proteomes" id="UP000033187">
    <property type="component" value="Chromosome 1"/>
</dbReference>
<dbReference type="OrthoDB" id="118399at2"/>
<feature type="transmembrane region" description="Helical" evidence="1">
    <location>
        <begin position="65"/>
        <end position="86"/>
    </location>
</feature>
<evidence type="ECO:0008006" key="4">
    <source>
        <dbReference type="Google" id="ProtNLM"/>
    </source>
</evidence>
<gene>
    <name evidence="2" type="ORF">YBN1229_v1_1006</name>
</gene>
<proteinExistence type="predicted"/>
<protein>
    <recommendedName>
        <fullName evidence="4">DUF2214 domain-containing protein</fullName>
    </recommendedName>
</protein>
<keyword evidence="1" id="KW-0472">Membrane</keyword>
<dbReference type="KEGG" id="fiy:BN1229_v1_1006"/>
<dbReference type="RefSeq" id="WP_052743703.1">
    <property type="nucleotide sequence ID" value="NZ_LN829118.1"/>
</dbReference>
<feature type="transmembrane region" description="Helical" evidence="1">
    <location>
        <begin position="23"/>
        <end position="45"/>
    </location>
</feature>